<dbReference type="SMART" id="SM00257">
    <property type="entry name" value="LysM"/>
    <property type="match status" value="2"/>
</dbReference>
<proteinExistence type="inferred from homology"/>
<dbReference type="CDD" id="cd00118">
    <property type="entry name" value="LysM"/>
    <property type="match status" value="2"/>
</dbReference>
<keyword evidence="6" id="KW-1185">Reference proteome</keyword>
<evidence type="ECO:0000256" key="2">
    <source>
        <dbReference type="SAM" id="MobiDB-lite"/>
    </source>
</evidence>
<feature type="signal peptide" evidence="3">
    <location>
        <begin position="1"/>
        <end position="35"/>
    </location>
</feature>
<dbReference type="SUPFAM" id="SSF51261">
    <property type="entry name" value="Duplicated hybrid motif"/>
    <property type="match status" value="1"/>
</dbReference>
<dbReference type="CDD" id="cd12797">
    <property type="entry name" value="M23_peptidase"/>
    <property type="match status" value="1"/>
</dbReference>
<evidence type="ECO:0000259" key="4">
    <source>
        <dbReference type="PROSITE" id="PS51782"/>
    </source>
</evidence>
<reference evidence="5 6" key="1">
    <citation type="submission" date="2023-08" db="EMBL/GenBank/DDBJ databases">
        <title>Implementing the SeqCode for naming new Mesorhizobium species isolated from Vachellia karroo root nodules.</title>
        <authorList>
            <person name="Van Lill M."/>
        </authorList>
    </citation>
    <scope>NUCLEOTIDE SEQUENCE [LARGE SCALE GENOMIC DNA]</scope>
    <source>
        <strain evidence="5 6">VK24D</strain>
    </source>
</reference>
<dbReference type="Gene3D" id="3.10.350.10">
    <property type="entry name" value="LysM domain"/>
    <property type="match status" value="2"/>
</dbReference>
<evidence type="ECO:0000256" key="3">
    <source>
        <dbReference type="SAM" id="SignalP"/>
    </source>
</evidence>
<feature type="compositionally biased region" description="Low complexity" evidence="2">
    <location>
        <begin position="344"/>
        <end position="360"/>
    </location>
</feature>
<keyword evidence="3" id="KW-0732">Signal</keyword>
<dbReference type="RefSeq" id="WP_320286416.1">
    <property type="nucleotide sequence ID" value="NZ_JAVIIW010000005.1"/>
</dbReference>
<dbReference type="Pfam" id="PF01551">
    <property type="entry name" value="Peptidase_M23"/>
    <property type="match status" value="1"/>
</dbReference>
<dbReference type="InterPro" id="IPR011055">
    <property type="entry name" value="Dup_hybrid_motif"/>
</dbReference>
<dbReference type="Proteomes" id="UP001287059">
    <property type="component" value="Unassembled WGS sequence"/>
</dbReference>
<accession>A0ABU4XTE9</accession>
<evidence type="ECO:0000313" key="6">
    <source>
        <dbReference type="Proteomes" id="UP001287059"/>
    </source>
</evidence>
<feature type="region of interest" description="Disordered" evidence="2">
    <location>
        <begin position="344"/>
        <end position="391"/>
    </location>
</feature>
<evidence type="ECO:0000313" key="5">
    <source>
        <dbReference type="EMBL" id="MDX8477990.1"/>
    </source>
</evidence>
<feature type="domain" description="LysM" evidence="4">
    <location>
        <begin position="158"/>
        <end position="202"/>
    </location>
</feature>
<comment type="caution">
    <text evidence="5">The sequence shown here is derived from an EMBL/GenBank/DDBJ whole genome shotgun (WGS) entry which is preliminary data.</text>
</comment>
<dbReference type="PANTHER" id="PTHR21666">
    <property type="entry name" value="PEPTIDASE-RELATED"/>
    <property type="match status" value="1"/>
</dbReference>
<dbReference type="EMBL" id="JAVIIW010000005">
    <property type="protein sequence ID" value="MDX8477990.1"/>
    <property type="molecule type" value="Genomic_DNA"/>
</dbReference>
<dbReference type="PANTHER" id="PTHR21666:SF263">
    <property type="entry name" value="MUREIN HYDROLASE ACTIVATOR NLPD"/>
    <property type="match status" value="1"/>
</dbReference>
<dbReference type="Gene3D" id="2.70.70.10">
    <property type="entry name" value="Glucose Permease (Domain IIA)"/>
    <property type="match status" value="1"/>
</dbReference>
<dbReference type="PROSITE" id="PS51782">
    <property type="entry name" value="LYSM"/>
    <property type="match status" value="2"/>
</dbReference>
<comment type="similarity">
    <text evidence="1">Belongs to the E.coli NlpD/Haemophilus LppB family.</text>
</comment>
<feature type="compositionally biased region" description="Low complexity" evidence="2">
    <location>
        <begin position="113"/>
        <end position="123"/>
    </location>
</feature>
<protein>
    <submittedName>
        <fullName evidence="5">LysM peptidoglycan-binding domain-containing M23 family metallopeptidase</fullName>
    </submittedName>
</protein>
<dbReference type="Pfam" id="PF01476">
    <property type="entry name" value="LysM"/>
    <property type="match status" value="2"/>
</dbReference>
<dbReference type="SUPFAM" id="SSF54106">
    <property type="entry name" value="LysM domain"/>
    <property type="match status" value="2"/>
</dbReference>
<gene>
    <name evidence="5" type="ORF">RFN28_05775</name>
</gene>
<name>A0ABU4XTE9_9HYPH</name>
<feature type="domain" description="LysM" evidence="4">
    <location>
        <begin position="280"/>
        <end position="323"/>
    </location>
</feature>
<sequence length="511" mass="52124">MQFNVLKANGRNLARGCAVLIIAGAAAGCSSQAMRFNGVDDVFTSSTNNQRAIINKQNVDQPYPGDTVAPAPVDGSHTQSVSRSSLEPVTSQQLPPPSAPAAAPAKPMRTTSAPALAPAPAAPHLDKTATGTVAPAAKPFKTAEPDAVRNATAAPHATEIVVREGETISGLARQYHVPADAIIKVNGLDASKGLRTGQKIVIPAYAYSSKTGPKVADSTKPANSPKQPAGAPEKVAVLPQQPKLKDGKSAAQVDASAAASGSKNAKPAQMAEAKPAGVGGTYTVQRGDSLSSIARKTGVSATALKQANGMKDGFLKIGQTLKVPAGGTAAIAAAKPAAAAKPTVDPVTTATTQPPAKTTPSEALASYTPPKKDAKVIQQAEDDDAVAPDATGIGKMRWPVRGRVISGFGSGKDGVDIAVPEGTPIKAAENGVVIYAGDGLKEFGNTVLVRHENGLVTVYGHASSIEVQRGQKVKRGQEIALSGMSGTTDAPKLHFEVRKNSAPVDPAGYLE</sequence>
<feature type="compositionally biased region" description="Polar residues" evidence="2">
    <location>
        <begin position="76"/>
        <end position="93"/>
    </location>
</feature>
<feature type="chain" id="PRO_5045568258" evidence="3">
    <location>
        <begin position="36"/>
        <end position="511"/>
    </location>
</feature>
<dbReference type="InterPro" id="IPR018392">
    <property type="entry name" value="LysM"/>
</dbReference>
<feature type="region of interest" description="Disordered" evidence="2">
    <location>
        <begin position="210"/>
        <end position="280"/>
    </location>
</feature>
<dbReference type="PROSITE" id="PS51257">
    <property type="entry name" value="PROKAR_LIPOPROTEIN"/>
    <property type="match status" value="1"/>
</dbReference>
<dbReference type="InterPro" id="IPR036779">
    <property type="entry name" value="LysM_dom_sf"/>
</dbReference>
<dbReference type="InterPro" id="IPR050570">
    <property type="entry name" value="Cell_wall_metabolism_enzyme"/>
</dbReference>
<feature type="compositionally biased region" description="Low complexity" evidence="2">
    <location>
        <begin position="249"/>
        <end position="268"/>
    </location>
</feature>
<organism evidence="5 6">
    <name type="scientific">Mesorhizobium album</name>
    <dbReference type="NCBI Taxonomy" id="3072314"/>
    <lineage>
        <taxon>Bacteria</taxon>
        <taxon>Pseudomonadati</taxon>
        <taxon>Pseudomonadota</taxon>
        <taxon>Alphaproteobacteria</taxon>
        <taxon>Hyphomicrobiales</taxon>
        <taxon>Phyllobacteriaceae</taxon>
        <taxon>Mesorhizobium</taxon>
    </lineage>
</organism>
<feature type="region of interest" description="Disordered" evidence="2">
    <location>
        <begin position="54"/>
        <end position="127"/>
    </location>
</feature>
<dbReference type="InterPro" id="IPR016047">
    <property type="entry name" value="M23ase_b-sheet_dom"/>
</dbReference>
<evidence type="ECO:0000256" key="1">
    <source>
        <dbReference type="ARBA" id="ARBA00038420"/>
    </source>
</evidence>